<evidence type="ECO:0000259" key="6">
    <source>
        <dbReference type="Pfam" id="PF08281"/>
    </source>
</evidence>
<feature type="domain" description="RNA polymerase sigma-70 region 2" evidence="5">
    <location>
        <begin position="18"/>
        <end position="83"/>
    </location>
</feature>
<sequence>MELVYAAQAGDMAALGLLIAENRAGMMAAALSMLRDPAAAEDAVQDATIVAIRRIRDVRDPEAVGGWLCAVVRNICRMRIRESRTVPAGLLTDVVLPSREPAPDELLDEAATQGWLWRALGELSEPLRLVTVLRYFSDVSSYEQIAALCGIPVGTVRSRLNQAKGNLTELLRRAAGEQFGDLRARTAARWRDAEQVLAGTRNGEFAAVVRDGWWPDVRTLGPQGEVGLGRDFVVDAMDSDVQHGVRQRLTNVIGSTDLLIWEAELITSPDHADYCCQPSVVWLMTLREHRVKQLRLFHPVARTG</sequence>
<dbReference type="PANTHER" id="PTHR43133:SF51">
    <property type="entry name" value="RNA POLYMERASE SIGMA FACTOR"/>
    <property type="match status" value="1"/>
</dbReference>
<evidence type="ECO:0000256" key="2">
    <source>
        <dbReference type="ARBA" id="ARBA00023015"/>
    </source>
</evidence>
<dbReference type="InterPro" id="IPR039425">
    <property type="entry name" value="RNA_pol_sigma-70-like"/>
</dbReference>
<keyword evidence="2" id="KW-0805">Transcription regulation</keyword>
<dbReference type="SUPFAM" id="SSF88659">
    <property type="entry name" value="Sigma3 and sigma4 domains of RNA polymerase sigma factors"/>
    <property type="match status" value="1"/>
</dbReference>
<keyword evidence="8" id="KW-1185">Reference proteome</keyword>
<dbReference type="Pfam" id="PF04542">
    <property type="entry name" value="Sigma70_r2"/>
    <property type="match status" value="1"/>
</dbReference>
<name>A0A917UCW6_9ACTN</name>
<keyword evidence="7" id="KW-0240">DNA-directed RNA polymerase</keyword>
<dbReference type="RefSeq" id="WP_190257254.1">
    <property type="nucleotide sequence ID" value="NZ_BMPI01000093.1"/>
</dbReference>
<dbReference type="GO" id="GO:0003677">
    <property type="term" value="F:DNA binding"/>
    <property type="evidence" value="ECO:0007669"/>
    <property type="project" value="InterPro"/>
</dbReference>
<gene>
    <name evidence="7" type="ORF">GCM10007977_101060</name>
</gene>
<organism evidence="7 8">
    <name type="scientific">Dactylosporangium sucinum</name>
    <dbReference type="NCBI Taxonomy" id="1424081"/>
    <lineage>
        <taxon>Bacteria</taxon>
        <taxon>Bacillati</taxon>
        <taxon>Actinomycetota</taxon>
        <taxon>Actinomycetes</taxon>
        <taxon>Micromonosporales</taxon>
        <taxon>Micromonosporaceae</taxon>
        <taxon>Dactylosporangium</taxon>
    </lineage>
</organism>
<dbReference type="InterPro" id="IPR013324">
    <property type="entry name" value="RNA_pol_sigma_r3/r4-like"/>
</dbReference>
<dbReference type="AlphaFoldDB" id="A0A917UCW6"/>
<dbReference type="InterPro" id="IPR013325">
    <property type="entry name" value="RNA_pol_sigma_r2"/>
</dbReference>
<evidence type="ECO:0000256" key="4">
    <source>
        <dbReference type="ARBA" id="ARBA00023163"/>
    </source>
</evidence>
<feature type="domain" description="RNA polymerase sigma factor 70 region 4 type 2" evidence="6">
    <location>
        <begin position="115"/>
        <end position="164"/>
    </location>
</feature>
<dbReference type="InterPro" id="IPR036388">
    <property type="entry name" value="WH-like_DNA-bd_sf"/>
</dbReference>
<dbReference type="PANTHER" id="PTHR43133">
    <property type="entry name" value="RNA POLYMERASE ECF-TYPE SIGMA FACTO"/>
    <property type="match status" value="1"/>
</dbReference>
<reference evidence="7" key="2">
    <citation type="submission" date="2020-09" db="EMBL/GenBank/DDBJ databases">
        <authorList>
            <person name="Sun Q."/>
            <person name="Ohkuma M."/>
        </authorList>
    </citation>
    <scope>NUCLEOTIDE SEQUENCE</scope>
    <source>
        <strain evidence="7">JCM 19831</strain>
    </source>
</reference>
<evidence type="ECO:0000256" key="3">
    <source>
        <dbReference type="ARBA" id="ARBA00023082"/>
    </source>
</evidence>
<comment type="caution">
    <text evidence="7">The sequence shown here is derived from an EMBL/GenBank/DDBJ whole genome shotgun (WGS) entry which is preliminary data.</text>
</comment>
<dbReference type="InterPro" id="IPR014284">
    <property type="entry name" value="RNA_pol_sigma-70_dom"/>
</dbReference>
<dbReference type="NCBIfam" id="TIGR02937">
    <property type="entry name" value="sigma70-ECF"/>
    <property type="match status" value="1"/>
</dbReference>
<evidence type="ECO:0000259" key="5">
    <source>
        <dbReference type="Pfam" id="PF04542"/>
    </source>
</evidence>
<dbReference type="InterPro" id="IPR007627">
    <property type="entry name" value="RNA_pol_sigma70_r2"/>
</dbReference>
<keyword evidence="4" id="KW-0804">Transcription</keyword>
<dbReference type="Gene3D" id="1.10.1740.10">
    <property type="match status" value="1"/>
</dbReference>
<accession>A0A917UCW6</accession>
<dbReference type="EMBL" id="BMPI01000093">
    <property type="protein sequence ID" value="GGM83494.1"/>
    <property type="molecule type" value="Genomic_DNA"/>
</dbReference>
<evidence type="ECO:0000313" key="8">
    <source>
        <dbReference type="Proteomes" id="UP000642070"/>
    </source>
</evidence>
<evidence type="ECO:0000313" key="7">
    <source>
        <dbReference type="EMBL" id="GGM83494.1"/>
    </source>
</evidence>
<protein>
    <submittedName>
        <fullName evidence="7">DNA-directed RNA polymerase sigma-70 factor</fullName>
    </submittedName>
</protein>
<dbReference type="Proteomes" id="UP000642070">
    <property type="component" value="Unassembled WGS sequence"/>
</dbReference>
<dbReference type="GO" id="GO:0000428">
    <property type="term" value="C:DNA-directed RNA polymerase complex"/>
    <property type="evidence" value="ECO:0007669"/>
    <property type="project" value="UniProtKB-KW"/>
</dbReference>
<dbReference type="Pfam" id="PF08281">
    <property type="entry name" value="Sigma70_r4_2"/>
    <property type="match status" value="1"/>
</dbReference>
<dbReference type="GO" id="GO:0016987">
    <property type="term" value="F:sigma factor activity"/>
    <property type="evidence" value="ECO:0007669"/>
    <property type="project" value="UniProtKB-KW"/>
</dbReference>
<dbReference type="GO" id="GO:0006352">
    <property type="term" value="P:DNA-templated transcription initiation"/>
    <property type="evidence" value="ECO:0007669"/>
    <property type="project" value="InterPro"/>
</dbReference>
<comment type="similarity">
    <text evidence="1">Belongs to the sigma-70 factor family. ECF subfamily.</text>
</comment>
<dbReference type="Gene3D" id="1.10.10.10">
    <property type="entry name" value="Winged helix-like DNA-binding domain superfamily/Winged helix DNA-binding domain"/>
    <property type="match status" value="1"/>
</dbReference>
<reference evidence="7" key="1">
    <citation type="journal article" date="2014" name="Int. J. Syst. Evol. Microbiol.">
        <title>Complete genome sequence of Corynebacterium casei LMG S-19264T (=DSM 44701T), isolated from a smear-ripened cheese.</title>
        <authorList>
            <consortium name="US DOE Joint Genome Institute (JGI-PGF)"/>
            <person name="Walter F."/>
            <person name="Albersmeier A."/>
            <person name="Kalinowski J."/>
            <person name="Ruckert C."/>
        </authorList>
    </citation>
    <scope>NUCLEOTIDE SEQUENCE</scope>
    <source>
        <strain evidence="7">JCM 19831</strain>
    </source>
</reference>
<dbReference type="CDD" id="cd06171">
    <property type="entry name" value="Sigma70_r4"/>
    <property type="match status" value="1"/>
</dbReference>
<proteinExistence type="inferred from homology"/>
<dbReference type="SUPFAM" id="SSF88946">
    <property type="entry name" value="Sigma2 domain of RNA polymerase sigma factors"/>
    <property type="match status" value="1"/>
</dbReference>
<dbReference type="InterPro" id="IPR013249">
    <property type="entry name" value="RNA_pol_sigma70_r4_t2"/>
</dbReference>
<keyword evidence="3" id="KW-0731">Sigma factor</keyword>
<evidence type="ECO:0000256" key="1">
    <source>
        <dbReference type="ARBA" id="ARBA00010641"/>
    </source>
</evidence>